<dbReference type="AlphaFoldDB" id="A0A420VXZ7"/>
<protein>
    <submittedName>
        <fullName evidence="1">Uncharacterized protein</fullName>
    </submittedName>
</protein>
<dbReference type="Proteomes" id="UP000282423">
    <property type="component" value="Unassembled WGS sequence"/>
</dbReference>
<organism evidence="1 2">
    <name type="scientific">Sphingobacterium puteale</name>
    <dbReference type="NCBI Taxonomy" id="2420510"/>
    <lineage>
        <taxon>Bacteria</taxon>
        <taxon>Pseudomonadati</taxon>
        <taxon>Bacteroidota</taxon>
        <taxon>Sphingobacteriia</taxon>
        <taxon>Sphingobacteriales</taxon>
        <taxon>Sphingobacteriaceae</taxon>
        <taxon>Sphingobacterium</taxon>
    </lineage>
</organism>
<keyword evidence="2" id="KW-1185">Reference proteome</keyword>
<dbReference type="EMBL" id="RBWS01000009">
    <property type="protein sequence ID" value="RKO71095.1"/>
    <property type="molecule type" value="Genomic_DNA"/>
</dbReference>
<proteinExistence type="predicted"/>
<evidence type="ECO:0000313" key="1">
    <source>
        <dbReference type="EMBL" id="RKO71095.1"/>
    </source>
</evidence>
<reference evidence="1 2" key="1">
    <citation type="submission" date="2018-10" db="EMBL/GenBank/DDBJ databases">
        <title>Sphingobacterium sp. M05W1-28.</title>
        <authorList>
            <person name="Cai H."/>
        </authorList>
    </citation>
    <scope>NUCLEOTIDE SEQUENCE [LARGE SCALE GENOMIC DNA]</scope>
    <source>
        <strain evidence="1 2">M05W1-28</strain>
    </source>
</reference>
<gene>
    <name evidence="1" type="ORF">D7322_13115</name>
</gene>
<comment type="caution">
    <text evidence="1">The sequence shown here is derived from an EMBL/GenBank/DDBJ whole genome shotgun (WGS) entry which is preliminary data.</text>
</comment>
<sequence length="254" mass="28992">MLDMWCTDRYELDYLHIYSERTDILRLPVNDSLFLSNHMRANTVLNQKGMKNIIPEQKEGKKLDCFESVDFESAAMADLAFETVCSYLLDVNYWYELAKIPATTFQLTDSNGFPIDRPLALHDYIRLNIPGPGLPSSEGYDWVNVVNITQDVTTEYKLLALTLKPCPDPRHPDNKDTSHFFEGISSSTFLVEQRRNSILIQYAGRNEIINVENHGLGDNIRNLIIGLAAKIGASYPQWKLLVKGLADRIRPNRP</sequence>
<evidence type="ECO:0000313" key="2">
    <source>
        <dbReference type="Proteomes" id="UP000282423"/>
    </source>
</evidence>
<accession>A0A420VXZ7</accession>
<name>A0A420VXZ7_9SPHI</name>